<name>A0ACC2UTY7_9FUNG</name>
<dbReference type="Proteomes" id="UP001165960">
    <property type="component" value="Unassembled WGS sequence"/>
</dbReference>
<gene>
    <name evidence="1" type="primary">RTC2_1</name>
    <name evidence="1" type="ORF">DSO57_1002733</name>
</gene>
<evidence type="ECO:0000313" key="2">
    <source>
        <dbReference type="Proteomes" id="UP001165960"/>
    </source>
</evidence>
<evidence type="ECO:0000313" key="1">
    <source>
        <dbReference type="EMBL" id="KAJ9090424.1"/>
    </source>
</evidence>
<sequence>MQISNILGACSLACWLFVFVPQVYKNYTAKDASSLSLDFVLLWLLGDTLNLVGTILCGLQRSTLVLGCYFFLADSLLLSQIFLYQDSELSLPLLDAPRAKSYPKKRVIFALFALIFFILPLYVLFPINEMGMIFGWASSILFLSARLPQMLKNHRRKSVEGLSILLFTFCVLGNSTFIASIFLSPQADPSFLIKNVPWIFGASSAIFADFVLFFQFYWYKKRAIQ</sequence>
<dbReference type="EMBL" id="QTSX02000006">
    <property type="protein sequence ID" value="KAJ9090424.1"/>
    <property type="molecule type" value="Genomic_DNA"/>
</dbReference>
<organism evidence="1 2">
    <name type="scientific">Entomophthora muscae</name>
    <dbReference type="NCBI Taxonomy" id="34485"/>
    <lineage>
        <taxon>Eukaryota</taxon>
        <taxon>Fungi</taxon>
        <taxon>Fungi incertae sedis</taxon>
        <taxon>Zoopagomycota</taxon>
        <taxon>Entomophthoromycotina</taxon>
        <taxon>Entomophthoromycetes</taxon>
        <taxon>Entomophthorales</taxon>
        <taxon>Entomophthoraceae</taxon>
        <taxon>Entomophthora</taxon>
    </lineage>
</organism>
<accession>A0ACC2UTY7</accession>
<reference evidence="1" key="1">
    <citation type="submission" date="2022-04" db="EMBL/GenBank/DDBJ databases">
        <title>Genome of the entomopathogenic fungus Entomophthora muscae.</title>
        <authorList>
            <person name="Elya C."/>
            <person name="Lovett B.R."/>
            <person name="Lee E."/>
            <person name="Macias A.M."/>
            <person name="Hajek A.E."/>
            <person name="De Bivort B.L."/>
            <person name="Kasson M.T."/>
            <person name="De Fine Licht H.H."/>
            <person name="Stajich J.E."/>
        </authorList>
    </citation>
    <scope>NUCLEOTIDE SEQUENCE</scope>
    <source>
        <strain evidence="1">Berkeley</strain>
    </source>
</reference>
<comment type="caution">
    <text evidence="1">The sequence shown here is derived from an EMBL/GenBank/DDBJ whole genome shotgun (WGS) entry which is preliminary data.</text>
</comment>
<proteinExistence type="predicted"/>
<protein>
    <submittedName>
        <fullName evidence="1">Vacuolar membrane transporter for cationic amino acids</fullName>
    </submittedName>
</protein>
<keyword evidence="2" id="KW-1185">Reference proteome</keyword>